<dbReference type="Proteomes" id="UP000005697">
    <property type="component" value="Unassembled WGS sequence"/>
</dbReference>
<dbReference type="HOGENOM" id="CLU_1060313_0_0_10"/>
<evidence type="ECO:0000313" key="2">
    <source>
        <dbReference type="Proteomes" id="UP000005697"/>
    </source>
</evidence>
<dbReference type="SUPFAM" id="SSF56399">
    <property type="entry name" value="ADP-ribosylation"/>
    <property type="match status" value="1"/>
</dbReference>
<protein>
    <recommendedName>
        <fullName evidence="3">ADP ribosyltransferase domain-containing protein</fullName>
    </recommendedName>
</protein>
<dbReference type="eggNOG" id="ENOG503431Q">
    <property type="taxonomic scope" value="Bacteria"/>
</dbReference>
<proteinExistence type="predicted"/>
<accession>F0F4U6</accession>
<dbReference type="Gene3D" id="3.90.176.10">
    <property type="entry name" value="Toxin ADP-ribosyltransferase, Chain A, domain 1"/>
    <property type="match status" value="1"/>
</dbReference>
<sequence length="235" mass="27556">MVVMPLGLFTLINTMTDEIKDIQYFIDKEKEYISEHKNDGSMFEESTGLIDADFYNPEYFLKNGKIQRYYDGIKGYIGNEEKYELTEAERVILRMFCGDMSCYFRDDYYHGTVPEIAEELFKVLNSLVLKAPQSKSTPLRRYCKSQDKTDFCEGDIFTVAHCLTCTEDDWEQEDSKNVYIIEPLKDGKTKAHNLYEIYNHGDEKQVNFTRGTSFKITKVITQKNDLKLIYMEELP</sequence>
<reference evidence="1 2" key="1">
    <citation type="submission" date="2011-01" db="EMBL/GenBank/DDBJ databases">
        <authorList>
            <person name="Muzny D."/>
            <person name="Qin X."/>
            <person name="Deng J."/>
            <person name="Jiang H."/>
            <person name="Liu Y."/>
            <person name="Qu J."/>
            <person name="Song X.-Z."/>
            <person name="Zhang L."/>
            <person name="Thornton R."/>
            <person name="Coyle M."/>
            <person name="Francisco L."/>
            <person name="Jackson L."/>
            <person name="Javaid M."/>
            <person name="Korchina V."/>
            <person name="Kovar C."/>
            <person name="Mata R."/>
            <person name="Mathew T."/>
            <person name="Ngo R."/>
            <person name="Nguyen L."/>
            <person name="Nguyen N."/>
            <person name="Okwuonu G."/>
            <person name="Ongeri F."/>
            <person name="Pham C."/>
            <person name="Simmons D."/>
            <person name="Wilczek-Boney K."/>
            <person name="Hale W."/>
            <person name="Jakkamsetti A."/>
            <person name="Pham P."/>
            <person name="Ruth R."/>
            <person name="San Lucas F."/>
            <person name="Warren J."/>
            <person name="Zhang J."/>
            <person name="Zhao Z."/>
            <person name="Zhou C."/>
            <person name="Zhu D."/>
            <person name="Lee S."/>
            <person name="Bess C."/>
            <person name="Blankenburg K."/>
            <person name="Forbes L."/>
            <person name="Fu Q."/>
            <person name="Gubbala S."/>
            <person name="Hirani K."/>
            <person name="Jayaseelan J.C."/>
            <person name="Lara F."/>
            <person name="Munidasa M."/>
            <person name="Palculict T."/>
            <person name="Patil S."/>
            <person name="Pu L.-L."/>
            <person name="Saada N."/>
            <person name="Tang L."/>
            <person name="Weissenberger G."/>
            <person name="Zhu Y."/>
            <person name="Hemphill L."/>
            <person name="Shang Y."/>
            <person name="Youmans B."/>
            <person name="Ayvaz T."/>
            <person name="Ross M."/>
            <person name="Santibanez J."/>
            <person name="Aqrawi P."/>
            <person name="Gross S."/>
            <person name="Joshi V."/>
            <person name="Fowler G."/>
            <person name="Nazareth L."/>
            <person name="Reid J."/>
            <person name="Worley K."/>
            <person name="Petrosino J."/>
            <person name="Highlander S."/>
            <person name="Gibbs R."/>
        </authorList>
    </citation>
    <scope>NUCLEOTIDE SEQUENCE [LARGE SCALE GENOMIC DNA]</scope>
    <source>
        <strain evidence="1 2">DSM 16608</strain>
    </source>
</reference>
<comment type="caution">
    <text evidence="1">The sequence shown here is derived from an EMBL/GenBank/DDBJ whole genome shotgun (WGS) entry which is preliminary data.</text>
</comment>
<dbReference type="AlphaFoldDB" id="F0F4U6"/>
<organism evidence="1 2">
    <name type="scientific">Prevotella multiformis DSM 16608</name>
    <dbReference type="NCBI Taxonomy" id="888743"/>
    <lineage>
        <taxon>Bacteria</taxon>
        <taxon>Pseudomonadati</taxon>
        <taxon>Bacteroidota</taxon>
        <taxon>Bacteroidia</taxon>
        <taxon>Bacteroidales</taxon>
        <taxon>Prevotellaceae</taxon>
        <taxon>Prevotella</taxon>
    </lineage>
</organism>
<name>F0F4U6_9BACT</name>
<dbReference type="STRING" id="888743.HMPREF9141_0612"/>
<keyword evidence="2" id="KW-1185">Reference proteome</keyword>
<evidence type="ECO:0008006" key="3">
    <source>
        <dbReference type="Google" id="ProtNLM"/>
    </source>
</evidence>
<evidence type="ECO:0000313" key="1">
    <source>
        <dbReference type="EMBL" id="EGC20839.1"/>
    </source>
</evidence>
<gene>
    <name evidence="1" type="ORF">HMPREF9141_0612</name>
</gene>
<dbReference type="EMBL" id="AEWX01000008">
    <property type="protein sequence ID" value="EGC20839.1"/>
    <property type="molecule type" value="Genomic_DNA"/>
</dbReference>